<dbReference type="Proteomes" id="UP000242875">
    <property type="component" value="Unassembled WGS sequence"/>
</dbReference>
<feature type="chain" id="PRO_5012514907" description="CUE domain-containing protein" evidence="2">
    <location>
        <begin position="24"/>
        <end position="222"/>
    </location>
</feature>
<dbReference type="PROSITE" id="PS51140">
    <property type="entry name" value="CUE"/>
    <property type="match status" value="1"/>
</dbReference>
<keyword evidence="5" id="KW-1185">Reference proteome</keyword>
<sequence length="222" mass="24469">MNEGISVLVALLIIVLVLRWLFGRPNDGANAARSSQRPSGLRGSPRVTREQIDSIKAMFPDLNEAAIAYDLLRTGSTQVTTENILRNGTLRMPPNPAAVLPAGVRRTPPQPSSGSSYSSSHQANPINHNLIKRYQLEDRITQETASDQLDKEPERVWESTADKRQEILKARKQHMVLQARRKLLERQAKAANTISSSSTPVSVTKSASVDTMSSFEDIGNDI</sequence>
<evidence type="ECO:0000313" key="5">
    <source>
        <dbReference type="Proteomes" id="UP000242875"/>
    </source>
</evidence>
<dbReference type="InterPro" id="IPR003892">
    <property type="entry name" value="CUE"/>
</dbReference>
<accession>A0A261Y5A7</accession>
<name>A0A261Y5A7_9FUNG</name>
<feature type="domain" description="CUE" evidence="3">
    <location>
        <begin position="47"/>
        <end position="89"/>
    </location>
</feature>
<comment type="caution">
    <text evidence="4">The sequence shown here is derived from an EMBL/GenBank/DDBJ whole genome shotgun (WGS) entry which is preliminary data.</text>
</comment>
<dbReference type="SMART" id="SM00546">
    <property type="entry name" value="CUE"/>
    <property type="match status" value="1"/>
</dbReference>
<dbReference type="OrthoDB" id="3824970at2759"/>
<dbReference type="EMBL" id="MVBO01000010">
    <property type="protein sequence ID" value="OZJ05792.1"/>
    <property type="molecule type" value="Genomic_DNA"/>
</dbReference>
<organism evidence="4 5">
    <name type="scientific">Bifiguratus adelaidae</name>
    <dbReference type="NCBI Taxonomy" id="1938954"/>
    <lineage>
        <taxon>Eukaryota</taxon>
        <taxon>Fungi</taxon>
        <taxon>Fungi incertae sedis</taxon>
        <taxon>Mucoromycota</taxon>
        <taxon>Mucoromycotina</taxon>
        <taxon>Endogonomycetes</taxon>
        <taxon>Endogonales</taxon>
        <taxon>Endogonales incertae sedis</taxon>
        <taxon>Bifiguratus</taxon>
    </lineage>
</organism>
<proteinExistence type="predicted"/>
<feature type="region of interest" description="Disordered" evidence="1">
    <location>
        <begin position="190"/>
        <end position="222"/>
    </location>
</feature>
<dbReference type="AlphaFoldDB" id="A0A261Y5A7"/>
<gene>
    <name evidence="4" type="ORF">BZG36_01272</name>
</gene>
<evidence type="ECO:0000313" key="4">
    <source>
        <dbReference type="EMBL" id="OZJ05792.1"/>
    </source>
</evidence>
<reference evidence="4 5" key="1">
    <citation type="journal article" date="2017" name="Mycologia">
        <title>Bifiguratus adelaidae, gen. et sp. nov., a new member of Mucoromycotina in endophytic and soil-dwelling habitats.</title>
        <authorList>
            <person name="Torres-Cruz T.J."/>
            <person name="Billingsley Tobias T.L."/>
            <person name="Almatruk M."/>
            <person name="Hesse C."/>
            <person name="Kuske C.R."/>
            <person name="Desiro A."/>
            <person name="Benucci G.M."/>
            <person name="Bonito G."/>
            <person name="Stajich J.E."/>
            <person name="Dunlap C."/>
            <person name="Arnold A.E."/>
            <person name="Porras-Alfaro A."/>
        </authorList>
    </citation>
    <scope>NUCLEOTIDE SEQUENCE [LARGE SCALE GENOMIC DNA]</scope>
    <source>
        <strain evidence="4 5">AZ0501</strain>
    </source>
</reference>
<feature type="signal peptide" evidence="2">
    <location>
        <begin position="1"/>
        <end position="23"/>
    </location>
</feature>
<dbReference type="Gene3D" id="1.10.8.10">
    <property type="entry name" value="DNA helicase RuvA subunit, C-terminal domain"/>
    <property type="match status" value="1"/>
</dbReference>
<dbReference type="GO" id="GO:0043130">
    <property type="term" value="F:ubiquitin binding"/>
    <property type="evidence" value="ECO:0007669"/>
    <property type="project" value="InterPro"/>
</dbReference>
<dbReference type="Pfam" id="PF02845">
    <property type="entry name" value="CUE"/>
    <property type="match status" value="1"/>
</dbReference>
<evidence type="ECO:0000256" key="1">
    <source>
        <dbReference type="SAM" id="MobiDB-lite"/>
    </source>
</evidence>
<feature type="region of interest" description="Disordered" evidence="1">
    <location>
        <begin position="28"/>
        <end position="47"/>
    </location>
</feature>
<protein>
    <recommendedName>
        <fullName evidence="3">CUE domain-containing protein</fullName>
    </recommendedName>
</protein>
<dbReference type="CDD" id="cd14424">
    <property type="entry name" value="CUE_Cue1p_like"/>
    <property type="match status" value="1"/>
</dbReference>
<feature type="compositionally biased region" description="Low complexity" evidence="1">
    <location>
        <begin position="193"/>
        <end position="209"/>
    </location>
</feature>
<keyword evidence="2" id="KW-0732">Signal</keyword>
<evidence type="ECO:0000256" key="2">
    <source>
        <dbReference type="SAM" id="SignalP"/>
    </source>
</evidence>
<evidence type="ECO:0000259" key="3">
    <source>
        <dbReference type="PROSITE" id="PS51140"/>
    </source>
</evidence>